<evidence type="ECO:0000256" key="3">
    <source>
        <dbReference type="ARBA" id="ARBA00022960"/>
    </source>
</evidence>
<feature type="region of interest" description="Disordered" evidence="7">
    <location>
        <begin position="55"/>
        <end position="116"/>
    </location>
</feature>
<dbReference type="Gene3D" id="3.30.1370.50">
    <property type="entry name" value="R3H-like domain"/>
    <property type="match status" value="1"/>
</dbReference>
<dbReference type="InterPro" id="IPR034079">
    <property type="entry name" value="R3H_KhpB"/>
</dbReference>
<dbReference type="NCBIfam" id="NF041568">
    <property type="entry name" value="Jag_EloR"/>
    <property type="match status" value="1"/>
</dbReference>
<dbReference type="RefSeq" id="WP_055215069.1">
    <property type="nucleotide sequence ID" value="NZ_CYXO01000020.1"/>
</dbReference>
<protein>
    <recommendedName>
        <fullName evidence="6">RNA-binding protein KhpB</fullName>
    </recommendedName>
    <alternativeName>
        <fullName evidence="6">RNA-binding protein EloR</fullName>
    </alternativeName>
</protein>
<dbReference type="InterPro" id="IPR015946">
    <property type="entry name" value="KH_dom-like_a/b"/>
</dbReference>
<dbReference type="AlphaFoldDB" id="A0A173V6C0"/>
<evidence type="ECO:0000256" key="5">
    <source>
        <dbReference type="ARBA" id="ARBA00023316"/>
    </source>
</evidence>
<dbReference type="InterPro" id="IPR001374">
    <property type="entry name" value="R3H_dom"/>
</dbReference>
<feature type="domain" description="R3H" evidence="8">
    <location>
        <begin position="207"/>
        <end position="273"/>
    </location>
</feature>
<evidence type="ECO:0000256" key="4">
    <source>
        <dbReference type="ARBA" id="ARBA00023186"/>
    </source>
</evidence>
<proteinExistence type="inferred from homology"/>
<comment type="subcellular location">
    <subcellularLocation>
        <location evidence="6">Cytoplasm</location>
    </subcellularLocation>
</comment>
<comment type="domain">
    <text evidence="6">Has an N-terminal Jag-N domain and 2 RNA-binding domains (KH and R3H).</text>
</comment>
<dbReference type="Pfam" id="PF13083">
    <property type="entry name" value="KH_KhpA-B"/>
    <property type="match status" value="1"/>
</dbReference>
<keyword evidence="4 6" id="KW-0143">Chaperone</keyword>
<evidence type="ECO:0000259" key="8">
    <source>
        <dbReference type="PROSITE" id="PS51061"/>
    </source>
</evidence>
<comment type="function">
    <text evidence="6">A probable RNA chaperone. Forms a complex with KhpA which binds to cellular RNA and controls its expression. Plays a role in peptidoglycan (PG) homeostasis and cell length regulation.</text>
</comment>
<evidence type="ECO:0000256" key="7">
    <source>
        <dbReference type="SAM" id="MobiDB-lite"/>
    </source>
</evidence>
<evidence type="ECO:0000313" key="10">
    <source>
        <dbReference type="Proteomes" id="UP000095597"/>
    </source>
</evidence>
<dbReference type="GO" id="GO:0071555">
    <property type="term" value="P:cell wall organization"/>
    <property type="evidence" value="ECO:0007669"/>
    <property type="project" value="UniProtKB-KW"/>
</dbReference>
<dbReference type="InterPro" id="IPR032782">
    <property type="entry name" value="KhpB_N"/>
</dbReference>
<dbReference type="Gene3D" id="3.30.300.20">
    <property type="match status" value="1"/>
</dbReference>
<dbReference type="SMART" id="SM00393">
    <property type="entry name" value="R3H"/>
    <property type="match status" value="1"/>
</dbReference>
<dbReference type="Pfam" id="PF14804">
    <property type="entry name" value="Jag_N"/>
    <property type="match status" value="1"/>
</dbReference>
<dbReference type="EMBL" id="CYXO01000020">
    <property type="protein sequence ID" value="CUN22534.1"/>
    <property type="molecule type" value="Genomic_DNA"/>
</dbReference>
<dbReference type="InterPro" id="IPR038247">
    <property type="entry name" value="Jag_N_dom_sf"/>
</dbReference>
<organism evidence="9 10">
    <name type="scientific">Dorea longicatena</name>
    <dbReference type="NCBI Taxonomy" id="88431"/>
    <lineage>
        <taxon>Bacteria</taxon>
        <taxon>Bacillati</taxon>
        <taxon>Bacillota</taxon>
        <taxon>Clostridia</taxon>
        <taxon>Lachnospirales</taxon>
        <taxon>Lachnospiraceae</taxon>
        <taxon>Dorea</taxon>
    </lineage>
</organism>
<evidence type="ECO:0000256" key="6">
    <source>
        <dbReference type="HAMAP-Rule" id="MF_00867"/>
    </source>
</evidence>
<name>A0A173V6C0_9FIRM</name>
<dbReference type="HAMAP" id="MF_00867">
    <property type="entry name" value="KhpB"/>
    <property type="match status" value="1"/>
</dbReference>
<keyword evidence="3 6" id="KW-0133">Cell shape</keyword>
<dbReference type="GO" id="GO:0008360">
    <property type="term" value="P:regulation of cell shape"/>
    <property type="evidence" value="ECO:0007669"/>
    <property type="project" value="UniProtKB-KW"/>
</dbReference>
<comment type="similarity">
    <text evidence="6">Belongs to the KhpB RNA-binding protein family.</text>
</comment>
<dbReference type="CDD" id="cd02414">
    <property type="entry name" value="KH-II_Jag"/>
    <property type="match status" value="1"/>
</dbReference>
<dbReference type="PROSITE" id="PS51061">
    <property type="entry name" value="R3H"/>
    <property type="match status" value="1"/>
</dbReference>
<accession>A0A173V6C0</accession>
<evidence type="ECO:0000256" key="1">
    <source>
        <dbReference type="ARBA" id="ARBA00022490"/>
    </source>
</evidence>
<evidence type="ECO:0000313" key="9">
    <source>
        <dbReference type="EMBL" id="CUN22534.1"/>
    </source>
</evidence>
<comment type="subunit">
    <text evidence="6">Forms a complex with KhpA.</text>
</comment>
<dbReference type="InterPro" id="IPR039247">
    <property type="entry name" value="KhpB"/>
</dbReference>
<dbReference type="Gene3D" id="3.30.30.80">
    <property type="entry name" value="probable RNA-binding protein from clostridium symbiosum atcc 14940"/>
    <property type="match status" value="1"/>
</dbReference>
<dbReference type="OrthoDB" id="9794483at2"/>
<dbReference type="PANTHER" id="PTHR35800">
    <property type="entry name" value="PROTEIN JAG"/>
    <property type="match status" value="1"/>
</dbReference>
<dbReference type="PANTHER" id="PTHR35800:SF1">
    <property type="entry name" value="RNA-BINDING PROTEIN KHPB"/>
    <property type="match status" value="1"/>
</dbReference>
<evidence type="ECO:0000256" key="2">
    <source>
        <dbReference type="ARBA" id="ARBA00022884"/>
    </source>
</evidence>
<reference evidence="9 10" key="1">
    <citation type="submission" date="2015-09" db="EMBL/GenBank/DDBJ databases">
        <authorList>
            <consortium name="Pathogen Informatics"/>
        </authorList>
    </citation>
    <scope>NUCLEOTIDE SEQUENCE [LARGE SCALE GENOMIC DNA]</scope>
    <source>
        <strain evidence="9 10">2789STDY5834961</strain>
    </source>
</reference>
<dbReference type="SMART" id="SM01245">
    <property type="entry name" value="Jag_N"/>
    <property type="match status" value="1"/>
</dbReference>
<dbReference type="SUPFAM" id="SSF82708">
    <property type="entry name" value="R3H domain"/>
    <property type="match status" value="1"/>
</dbReference>
<dbReference type="GO" id="GO:0003723">
    <property type="term" value="F:RNA binding"/>
    <property type="evidence" value="ECO:0007669"/>
    <property type="project" value="UniProtKB-UniRule"/>
</dbReference>
<keyword evidence="5 6" id="KW-0961">Cell wall biogenesis/degradation</keyword>
<keyword evidence="1 6" id="KW-0963">Cytoplasm</keyword>
<comment type="caution">
    <text evidence="6">Lacks conserved residue(s) required for the propagation of feature annotation.</text>
</comment>
<gene>
    <name evidence="6" type="primary">khpB</name>
    <name evidence="6" type="synonym">eloR</name>
    <name evidence="9" type="ORF">ERS852573_02628</name>
</gene>
<feature type="compositionally biased region" description="Basic and acidic residues" evidence="7">
    <location>
        <begin position="57"/>
        <end position="116"/>
    </location>
</feature>
<dbReference type="Pfam" id="PF01424">
    <property type="entry name" value="R3H"/>
    <property type="match status" value="1"/>
</dbReference>
<dbReference type="Proteomes" id="UP000095597">
    <property type="component" value="Unassembled WGS sequence"/>
</dbReference>
<keyword evidence="2 6" id="KW-0694">RNA-binding</keyword>
<dbReference type="InterPro" id="IPR038008">
    <property type="entry name" value="Jag_KH"/>
</dbReference>
<dbReference type="CDD" id="cd02644">
    <property type="entry name" value="R3H_jag"/>
    <property type="match status" value="1"/>
</dbReference>
<dbReference type="GO" id="GO:0009252">
    <property type="term" value="P:peptidoglycan biosynthetic process"/>
    <property type="evidence" value="ECO:0007669"/>
    <property type="project" value="UniProtKB-UniRule"/>
</dbReference>
<dbReference type="InterPro" id="IPR036867">
    <property type="entry name" value="R3H_dom_sf"/>
</dbReference>
<sequence length="278" mass="31670">MEDYITVSAKTLDDAITEALVQLGVTSDRLDYIVVEKGSGGFLGIGRKQAVIKARRKREEKPVEETVEESKVETPVKEEVKPEKKTEKKPAKEHSHTKKNVREEKPEVKSEPKKEVELAKVEPQTIETCEKFIYDVMNAMGMDDVKVTSVVDEEGALSINMEGSNMGILIGKRGQTLDSLQYLTNRVANKMQDGYVRVKLDTEDYRRRRKETLENLAKNIASKVKRTRKTVSLEPMNPYERRIIHSALQSDPAVSTHSEGEEPYRRVVVTLVRNRNNR</sequence>
<dbReference type="GO" id="GO:0005737">
    <property type="term" value="C:cytoplasm"/>
    <property type="evidence" value="ECO:0007669"/>
    <property type="project" value="UniProtKB-SubCell"/>
</dbReference>